<keyword evidence="4 5" id="KW-0067">ATP-binding</keyword>
<dbReference type="PANTHER" id="PTHR11070">
    <property type="entry name" value="UVRD / RECB / PCRA DNA HELICASE FAMILY MEMBER"/>
    <property type="match status" value="1"/>
</dbReference>
<evidence type="ECO:0000256" key="2">
    <source>
        <dbReference type="ARBA" id="ARBA00022801"/>
    </source>
</evidence>
<comment type="caution">
    <text evidence="7">The sequence shown here is derived from an EMBL/GenBank/DDBJ whole genome shotgun (WGS) entry which is preliminary data.</text>
</comment>
<keyword evidence="2 5" id="KW-0378">Hydrolase</keyword>
<proteinExistence type="predicted"/>
<evidence type="ECO:0000256" key="1">
    <source>
        <dbReference type="ARBA" id="ARBA00022741"/>
    </source>
</evidence>
<dbReference type="GO" id="GO:0000725">
    <property type="term" value="P:recombinational repair"/>
    <property type="evidence" value="ECO:0007669"/>
    <property type="project" value="TreeGrafter"/>
</dbReference>
<dbReference type="PANTHER" id="PTHR11070:SF17">
    <property type="entry name" value="DNA HELICASE IV"/>
    <property type="match status" value="1"/>
</dbReference>
<gene>
    <name evidence="7" type="ORF">HNQ94_002238</name>
</gene>
<dbReference type="Gene3D" id="3.40.50.300">
    <property type="entry name" value="P-loop containing nucleotide triphosphate hydrolases"/>
    <property type="match status" value="3"/>
</dbReference>
<dbReference type="GO" id="GO:0003677">
    <property type="term" value="F:DNA binding"/>
    <property type="evidence" value="ECO:0007669"/>
    <property type="project" value="InterPro"/>
</dbReference>
<keyword evidence="8" id="KW-1185">Reference proteome</keyword>
<dbReference type="GO" id="GO:0016787">
    <property type="term" value="F:hydrolase activity"/>
    <property type="evidence" value="ECO:0007669"/>
    <property type="project" value="UniProtKB-UniRule"/>
</dbReference>
<name>A0A841Q609_9BACI</name>
<evidence type="ECO:0000313" key="7">
    <source>
        <dbReference type="EMBL" id="MBB6453787.1"/>
    </source>
</evidence>
<dbReference type="InterPro" id="IPR027785">
    <property type="entry name" value="UvrD-like_helicase_C"/>
</dbReference>
<evidence type="ECO:0000313" key="8">
    <source>
        <dbReference type="Proteomes" id="UP000581688"/>
    </source>
</evidence>
<evidence type="ECO:0000256" key="3">
    <source>
        <dbReference type="ARBA" id="ARBA00022806"/>
    </source>
</evidence>
<dbReference type="Proteomes" id="UP000581688">
    <property type="component" value="Unassembled WGS sequence"/>
</dbReference>
<dbReference type="GO" id="GO:0005829">
    <property type="term" value="C:cytosol"/>
    <property type="evidence" value="ECO:0007669"/>
    <property type="project" value="TreeGrafter"/>
</dbReference>
<keyword evidence="1 5" id="KW-0547">Nucleotide-binding</keyword>
<evidence type="ECO:0000256" key="4">
    <source>
        <dbReference type="ARBA" id="ARBA00022840"/>
    </source>
</evidence>
<dbReference type="EC" id="3.6.4.12" evidence="7"/>
<dbReference type="InterPro" id="IPR048228">
    <property type="entry name" value="HelD_bacillota"/>
</dbReference>
<feature type="binding site" evidence="5">
    <location>
        <begin position="233"/>
        <end position="240"/>
    </location>
    <ligand>
        <name>ATP</name>
        <dbReference type="ChEBI" id="CHEBI:30616"/>
    </ligand>
</feature>
<protein>
    <submittedName>
        <fullName evidence="7">DNA helicase-2/ATP-dependent DNA helicase PcrA</fullName>
        <ecNumber evidence="7">3.6.4.12</ecNumber>
    </submittedName>
</protein>
<dbReference type="GO" id="GO:0043138">
    <property type="term" value="F:3'-5' DNA helicase activity"/>
    <property type="evidence" value="ECO:0007669"/>
    <property type="project" value="UniProtKB-EC"/>
</dbReference>
<dbReference type="InterPro" id="IPR014016">
    <property type="entry name" value="UvrD-like_ATP-bd"/>
</dbReference>
<dbReference type="EMBL" id="JACHGH010000006">
    <property type="protein sequence ID" value="MBB6453787.1"/>
    <property type="molecule type" value="Genomic_DNA"/>
</dbReference>
<dbReference type="AlphaFoldDB" id="A0A841Q609"/>
<dbReference type="GO" id="GO:0005524">
    <property type="term" value="F:ATP binding"/>
    <property type="evidence" value="ECO:0007669"/>
    <property type="project" value="UniProtKB-UniRule"/>
</dbReference>
<accession>A0A841Q609</accession>
<dbReference type="Pfam" id="PF00580">
    <property type="entry name" value="UvrD-helicase"/>
    <property type="match status" value="1"/>
</dbReference>
<dbReference type="RefSeq" id="WP_174496664.1">
    <property type="nucleotide sequence ID" value="NZ_CADDWK010000008.1"/>
</dbReference>
<keyword evidence="3 5" id="KW-0347">Helicase</keyword>
<evidence type="ECO:0000256" key="5">
    <source>
        <dbReference type="PROSITE-ProRule" id="PRU00560"/>
    </source>
</evidence>
<dbReference type="NCBIfam" id="NF041464">
    <property type="entry name" value="HelD_BACSU"/>
    <property type="match status" value="1"/>
</dbReference>
<sequence length="778" mass="90933">MDQESKDFIEEQKRVDFVIEEIERKEDKLARHAHEIKERVIDLRKSFWDDVTVNIDDPDDIIETQASIKQQAELLSERERSHGQLSEELKTLKRLKDSPYFGRIDFLEDGEKKTDNIYIGISSLMDTKDEDFLIYDWRAPISSLYYDYPPGPAQYDTVDGSIDGEMKLKRQFIIRNGYINGMFNTGLTIGDHLLQSVLGDNASVSMKSIVATIQKEQNQIIRNDKSKLLIVQGVAGSGKTSAALQRVAYLLYRYREILTSENIILFSPNPLFNSYVATVLPELGEENMKQTTFQEHVEERLGNQYDIETPFEQMEYYLTGDDHNSEYEARVEGIRFKASLVFKKWMDDYLEYLSSEGIIFRNIKFRGERILTKGQIEDYFYGLDSSISIANRMELVRDWIVETLNKLKQKEIKQDWVLEELDLMEKEDYVNAFQQLEKGKQFTEDSFDDFEREEELLREMVVTRKLTPLRKKVKALSFVNVHATFMNFFQRWSHENKSESEPTNWYDICKQTVSNMKQKVLAWEDVSPYLYLQDHILGFLVNRTIRHVFIDEAQDYSPFQFAYIKEKYPYSRVTLLGDYNQAIYAHTYAGETLLSPTNENESERITLTRSYRSTKEIVDFTKDLITGGEVIEPFNREGTKPSLCMTQNENVLVSLIVEKLKSLREKGYETIAVICKTMEESERAYNQLKDYLPIKFMDQNTKTFQKGLIVIPAYLAKGIEFDSVIIYNASEENYCKEIERNLFYTACTRAMHELIMFSHGTPSTFIQAVSDEKYILTD</sequence>
<evidence type="ECO:0000259" key="6">
    <source>
        <dbReference type="PROSITE" id="PS51198"/>
    </source>
</evidence>
<dbReference type="InterPro" id="IPR027417">
    <property type="entry name" value="P-loop_NTPase"/>
</dbReference>
<dbReference type="PROSITE" id="PS51198">
    <property type="entry name" value="UVRD_HELICASE_ATP_BIND"/>
    <property type="match status" value="1"/>
</dbReference>
<organism evidence="7 8">
    <name type="scientific">Salirhabdus euzebyi</name>
    <dbReference type="NCBI Taxonomy" id="394506"/>
    <lineage>
        <taxon>Bacteria</taxon>
        <taxon>Bacillati</taxon>
        <taxon>Bacillota</taxon>
        <taxon>Bacilli</taxon>
        <taxon>Bacillales</taxon>
        <taxon>Bacillaceae</taxon>
        <taxon>Salirhabdus</taxon>
    </lineage>
</organism>
<reference evidence="7 8" key="1">
    <citation type="submission" date="2020-08" db="EMBL/GenBank/DDBJ databases">
        <title>Genomic Encyclopedia of Type Strains, Phase IV (KMG-IV): sequencing the most valuable type-strain genomes for metagenomic binning, comparative biology and taxonomic classification.</title>
        <authorList>
            <person name="Goeker M."/>
        </authorList>
    </citation>
    <scope>NUCLEOTIDE SEQUENCE [LARGE SCALE GENOMIC DNA]</scope>
    <source>
        <strain evidence="7 8">DSM 19612</strain>
    </source>
</reference>
<feature type="domain" description="UvrD-like helicase ATP-binding" evidence="6">
    <location>
        <begin position="212"/>
        <end position="614"/>
    </location>
</feature>
<dbReference type="SUPFAM" id="SSF52540">
    <property type="entry name" value="P-loop containing nucleoside triphosphate hydrolases"/>
    <property type="match status" value="1"/>
</dbReference>
<dbReference type="InterPro" id="IPR000212">
    <property type="entry name" value="DNA_helicase_UvrD/REP"/>
</dbReference>
<dbReference type="Pfam" id="PF13538">
    <property type="entry name" value="UvrD_C_2"/>
    <property type="match status" value="1"/>
</dbReference>